<sequence>MPISLAMNRTP</sequence>
<accession>A0A2P2QTR4</accession>
<name>A0A2P2QTR4_RHIMU</name>
<protein>
    <submittedName>
        <fullName evidence="1">Uncharacterized protein</fullName>
    </submittedName>
</protein>
<proteinExistence type="predicted"/>
<organism evidence="1">
    <name type="scientific">Rhizophora mucronata</name>
    <name type="common">Asiatic mangrove</name>
    <dbReference type="NCBI Taxonomy" id="61149"/>
    <lineage>
        <taxon>Eukaryota</taxon>
        <taxon>Viridiplantae</taxon>
        <taxon>Streptophyta</taxon>
        <taxon>Embryophyta</taxon>
        <taxon>Tracheophyta</taxon>
        <taxon>Spermatophyta</taxon>
        <taxon>Magnoliopsida</taxon>
        <taxon>eudicotyledons</taxon>
        <taxon>Gunneridae</taxon>
        <taxon>Pentapetalae</taxon>
        <taxon>rosids</taxon>
        <taxon>fabids</taxon>
        <taxon>Malpighiales</taxon>
        <taxon>Rhizophoraceae</taxon>
        <taxon>Rhizophora</taxon>
    </lineage>
</organism>
<dbReference type="EMBL" id="GGEC01089935">
    <property type="protein sequence ID" value="MBX70419.1"/>
    <property type="molecule type" value="Transcribed_RNA"/>
</dbReference>
<evidence type="ECO:0000313" key="1">
    <source>
        <dbReference type="EMBL" id="MBX70419.1"/>
    </source>
</evidence>
<reference evidence="1" key="1">
    <citation type="submission" date="2018-02" db="EMBL/GenBank/DDBJ databases">
        <title>Rhizophora mucronata_Transcriptome.</title>
        <authorList>
            <person name="Meera S.P."/>
            <person name="Sreeshan A."/>
            <person name="Augustine A."/>
        </authorList>
    </citation>
    <scope>NUCLEOTIDE SEQUENCE</scope>
    <source>
        <tissue evidence="1">Leaf</tissue>
    </source>
</reference>